<dbReference type="PANTHER" id="PTHR45453:SF1">
    <property type="entry name" value="PHOSPHATE REGULON SENSOR PROTEIN PHOR"/>
    <property type="match status" value="1"/>
</dbReference>
<evidence type="ECO:0000256" key="7">
    <source>
        <dbReference type="ARBA" id="ARBA00023012"/>
    </source>
</evidence>
<evidence type="ECO:0000256" key="8">
    <source>
        <dbReference type="ARBA" id="ARBA00023136"/>
    </source>
</evidence>
<dbReference type="GO" id="GO:0016036">
    <property type="term" value="P:cellular response to phosphate starvation"/>
    <property type="evidence" value="ECO:0007669"/>
    <property type="project" value="TreeGrafter"/>
</dbReference>
<keyword evidence="9" id="KW-1133">Transmembrane helix</keyword>
<dbReference type="GeneID" id="98318751"/>
<keyword evidence="8 9" id="KW-0472">Membrane</keyword>
<evidence type="ECO:0000256" key="3">
    <source>
        <dbReference type="ARBA" id="ARBA00012438"/>
    </source>
</evidence>
<evidence type="ECO:0000256" key="4">
    <source>
        <dbReference type="ARBA" id="ARBA00022553"/>
    </source>
</evidence>
<dbReference type="EMBL" id="AZGB01000015">
    <property type="protein sequence ID" value="KRM06569.1"/>
    <property type="molecule type" value="Genomic_DNA"/>
</dbReference>
<dbReference type="EC" id="2.7.13.3" evidence="3"/>
<dbReference type="PRINTS" id="PR00344">
    <property type="entry name" value="BCTRLSENSOR"/>
</dbReference>
<evidence type="ECO:0000256" key="6">
    <source>
        <dbReference type="ARBA" id="ARBA00022777"/>
    </source>
</evidence>
<comment type="caution">
    <text evidence="11">The sequence shown here is derived from an EMBL/GenBank/DDBJ whole genome shotgun (WGS) entry which is preliminary data.</text>
</comment>
<feature type="transmembrane region" description="Helical" evidence="9">
    <location>
        <begin position="12"/>
        <end position="33"/>
    </location>
</feature>
<dbReference type="AlphaFoldDB" id="A0A0R1VUH2"/>
<evidence type="ECO:0000313" key="12">
    <source>
        <dbReference type="Proteomes" id="UP000051451"/>
    </source>
</evidence>
<comment type="catalytic activity">
    <reaction evidence="1">
        <text>ATP + protein L-histidine = ADP + protein N-phospho-L-histidine.</text>
        <dbReference type="EC" id="2.7.13.3"/>
    </reaction>
</comment>
<dbReference type="InterPro" id="IPR036097">
    <property type="entry name" value="HisK_dim/P_sf"/>
</dbReference>
<dbReference type="Gene3D" id="3.30.450.20">
    <property type="entry name" value="PAS domain"/>
    <property type="match status" value="1"/>
</dbReference>
<dbReference type="InterPro" id="IPR036890">
    <property type="entry name" value="HATPase_C_sf"/>
</dbReference>
<dbReference type="InterPro" id="IPR050351">
    <property type="entry name" value="BphY/WalK/GraS-like"/>
</dbReference>
<gene>
    <name evidence="11" type="ORF">FC89_GL000720</name>
</gene>
<keyword evidence="4" id="KW-0597">Phosphoprotein</keyword>
<keyword evidence="7" id="KW-0902">Two-component regulatory system</keyword>
<dbReference type="InterPro" id="IPR004358">
    <property type="entry name" value="Sig_transdc_His_kin-like_C"/>
</dbReference>
<reference evidence="11 12" key="1">
    <citation type="journal article" date="2015" name="Genome Announc.">
        <title>Expanding the biotechnology potential of lactobacilli through comparative genomics of 213 strains and associated genera.</title>
        <authorList>
            <person name="Sun Z."/>
            <person name="Harris H.M."/>
            <person name="McCann A."/>
            <person name="Guo C."/>
            <person name="Argimon S."/>
            <person name="Zhang W."/>
            <person name="Yang X."/>
            <person name="Jeffery I.B."/>
            <person name="Cooney J.C."/>
            <person name="Kagawa T.F."/>
            <person name="Liu W."/>
            <person name="Song Y."/>
            <person name="Salvetti E."/>
            <person name="Wrobel A."/>
            <person name="Rasinkangas P."/>
            <person name="Parkhill J."/>
            <person name="Rea M.C."/>
            <person name="O'Sullivan O."/>
            <person name="Ritari J."/>
            <person name="Douillard F.P."/>
            <person name="Paul Ross R."/>
            <person name="Yang R."/>
            <person name="Briner A.E."/>
            <person name="Felis G.E."/>
            <person name="de Vos W.M."/>
            <person name="Barrangou R."/>
            <person name="Klaenhammer T.R."/>
            <person name="Caufield P.W."/>
            <person name="Cui Y."/>
            <person name="Zhang H."/>
            <person name="O'Toole P.W."/>
        </authorList>
    </citation>
    <scope>NUCLEOTIDE SEQUENCE [LARGE SCALE GENOMIC DNA]</scope>
    <source>
        <strain evidence="11 12">DSM 18630</strain>
    </source>
</reference>
<dbReference type="NCBIfam" id="NF046044">
    <property type="entry name" value="PnpS"/>
    <property type="match status" value="1"/>
</dbReference>
<accession>A0A0R1VUH2</accession>
<dbReference type="SUPFAM" id="SSF47384">
    <property type="entry name" value="Homodimeric domain of signal transducing histidine kinase"/>
    <property type="match status" value="1"/>
</dbReference>
<dbReference type="SUPFAM" id="SSF55874">
    <property type="entry name" value="ATPase domain of HSP90 chaperone/DNA topoisomerase II/histidine kinase"/>
    <property type="match status" value="1"/>
</dbReference>
<feature type="transmembrane region" description="Helical" evidence="9">
    <location>
        <begin position="45"/>
        <end position="65"/>
    </location>
</feature>
<dbReference type="GO" id="GO:0004721">
    <property type="term" value="F:phosphoprotein phosphatase activity"/>
    <property type="evidence" value="ECO:0007669"/>
    <property type="project" value="TreeGrafter"/>
</dbReference>
<dbReference type="GO" id="GO:0005886">
    <property type="term" value="C:plasma membrane"/>
    <property type="evidence" value="ECO:0007669"/>
    <property type="project" value="TreeGrafter"/>
</dbReference>
<evidence type="ECO:0000259" key="10">
    <source>
        <dbReference type="PROSITE" id="PS50109"/>
    </source>
</evidence>
<dbReference type="GO" id="GO:0000155">
    <property type="term" value="F:phosphorelay sensor kinase activity"/>
    <property type="evidence" value="ECO:0007669"/>
    <property type="project" value="InterPro"/>
</dbReference>
<evidence type="ECO:0000256" key="2">
    <source>
        <dbReference type="ARBA" id="ARBA00004370"/>
    </source>
</evidence>
<dbReference type="InterPro" id="IPR003661">
    <property type="entry name" value="HisK_dim/P_dom"/>
</dbReference>
<feature type="domain" description="Histidine kinase" evidence="10">
    <location>
        <begin position="246"/>
        <end position="462"/>
    </location>
</feature>
<dbReference type="CDD" id="cd00082">
    <property type="entry name" value="HisKA"/>
    <property type="match status" value="1"/>
</dbReference>
<dbReference type="Pfam" id="PF02518">
    <property type="entry name" value="HATPase_c"/>
    <property type="match status" value="1"/>
</dbReference>
<sequence length="473" mass="54571">MKPIKIIKNFAADFGLIFVIQSIIFWLFINLGNLKNSDLFDSKRWLFLVITSFFLSMLDIARRYWNHQQQQQKINLLSKKLQAIIAGEKPQHLLLAPTDAYYQLAQSINQVQSLQRDIFKHYLTQQRGYFSLIEYLTIGVMVLDQDQKIYLSNRAMSDLMGREMNLKGQLYANELRNYDLSHLIELTYQTKKDQHTELKLEFNNKVVDAHSVFVPVSHHHFLVMVLLYDLTELKEIEQMQLDFVSNVSHELKTPITAITGFSETLLNGAMYDQDALPQFLKIIQQESLKLTALVEDILSLARISTNTALSLNRIKLRAYLTEVLQSFQPELEKKQIKVYNEIAEDFVIIGDDHKLRHVVNNLLQNAIKYNDAGGSVWVSSNKKQQIWQLIVRDNGWGIPQDQQERIFERFYRIENSRSRQTGGTGLGLAVVKEYIAAMKGKIKVASQVGVGSEFTVSLPLITDGKRDDVREKV</sequence>
<dbReference type="PROSITE" id="PS50109">
    <property type="entry name" value="HIS_KIN"/>
    <property type="match status" value="1"/>
</dbReference>
<keyword evidence="5" id="KW-0808">Transferase</keyword>
<evidence type="ECO:0000256" key="1">
    <source>
        <dbReference type="ARBA" id="ARBA00000085"/>
    </source>
</evidence>
<comment type="subcellular location">
    <subcellularLocation>
        <location evidence="2">Membrane</location>
    </subcellularLocation>
</comment>
<dbReference type="SMART" id="SM00387">
    <property type="entry name" value="HATPase_c"/>
    <property type="match status" value="1"/>
</dbReference>
<dbReference type="PANTHER" id="PTHR45453">
    <property type="entry name" value="PHOSPHATE REGULON SENSOR PROTEIN PHOR"/>
    <property type="match status" value="1"/>
</dbReference>
<dbReference type="FunFam" id="1.10.287.130:FF:000001">
    <property type="entry name" value="Two-component sensor histidine kinase"/>
    <property type="match status" value="1"/>
</dbReference>
<dbReference type="InterPro" id="IPR003594">
    <property type="entry name" value="HATPase_dom"/>
</dbReference>
<evidence type="ECO:0000256" key="9">
    <source>
        <dbReference type="SAM" id="Phobius"/>
    </source>
</evidence>
<dbReference type="Pfam" id="PF00512">
    <property type="entry name" value="HisKA"/>
    <property type="match status" value="1"/>
</dbReference>
<protein>
    <recommendedName>
        <fullName evidence="3">histidine kinase</fullName>
        <ecNumber evidence="3">2.7.13.3</ecNumber>
    </recommendedName>
</protein>
<keyword evidence="6 11" id="KW-0418">Kinase</keyword>
<dbReference type="PATRIC" id="fig|1423750.3.peg.740"/>
<name>A0A0R1VUH2_9LACO</name>
<evidence type="ECO:0000256" key="5">
    <source>
        <dbReference type="ARBA" id="ARBA00022679"/>
    </source>
</evidence>
<dbReference type="Gene3D" id="1.10.287.130">
    <property type="match status" value="1"/>
</dbReference>
<dbReference type="FunFam" id="3.30.565.10:FF:000006">
    <property type="entry name" value="Sensor histidine kinase WalK"/>
    <property type="match status" value="1"/>
</dbReference>
<dbReference type="InterPro" id="IPR005467">
    <property type="entry name" value="His_kinase_dom"/>
</dbReference>
<keyword evidence="9" id="KW-0812">Transmembrane</keyword>
<dbReference type="STRING" id="1423750.FC89_GL000720"/>
<evidence type="ECO:0000313" key="11">
    <source>
        <dbReference type="EMBL" id="KRM06569.1"/>
    </source>
</evidence>
<proteinExistence type="predicted"/>
<dbReference type="SMART" id="SM00388">
    <property type="entry name" value="HisKA"/>
    <property type="match status" value="1"/>
</dbReference>
<dbReference type="Gene3D" id="3.30.565.10">
    <property type="entry name" value="Histidine kinase-like ATPase, C-terminal domain"/>
    <property type="match status" value="1"/>
</dbReference>
<dbReference type="CDD" id="cd00075">
    <property type="entry name" value="HATPase"/>
    <property type="match status" value="1"/>
</dbReference>
<dbReference type="RefSeq" id="WP_057871552.1">
    <property type="nucleotide sequence ID" value="NZ_AZGB01000015.1"/>
</dbReference>
<dbReference type="Proteomes" id="UP000051451">
    <property type="component" value="Unassembled WGS sequence"/>
</dbReference>
<keyword evidence="12" id="KW-1185">Reference proteome</keyword>
<organism evidence="11 12">
    <name type="scientific">Liquorilactobacillus ghanensis DSM 18630</name>
    <dbReference type="NCBI Taxonomy" id="1423750"/>
    <lineage>
        <taxon>Bacteria</taxon>
        <taxon>Bacillati</taxon>
        <taxon>Bacillota</taxon>
        <taxon>Bacilli</taxon>
        <taxon>Lactobacillales</taxon>
        <taxon>Lactobacillaceae</taxon>
        <taxon>Liquorilactobacillus</taxon>
    </lineage>
</organism>